<keyword evidence="3" id="KW-1185">Reference proteome</keyword>
<evidence type="ECO:0000313" key="3">
    <source>
        <dbReference type="Proteomes" id="UP001589610"/>
    </source>
</evidence>
<feature type="region of interest" description="Disordered" evidence="1">
    <location>
        <begin position="37"/>
        <end position="99"/>
    </location>
</feature>
<protein>
    <submittedName>
        <fullName evidence="2">Uncharacterized protein</fullName>
    </submittedName>
</protein>
<evidence type="ECO:0000313" key="2">
    <source>
        <dbReference type="EMBL" id="MFB9681726.1"/>
    </source>
</evidence>
<accession>A0ABV5TRF7</accession>
<feature type="compositionally biased region" description="Basic and acidic residues" evidence="1">
    <location>
        <begin position="83"/>
        <end position="93"/>
    </location>
</feature>
<gene>
    <name evidence="2" type="ORF">ACFFRH_40145</name>
</gene>
<reference evidence="2 3" key="1">
    <citation type="submission" date="2024-09" db="EMBL/GenBank/DDBJ databases">
        <authorList>
            <person name="Sun Q."/>
            <person name="Mori K."/>
        </authorList>
    </citation>
    <scope>NUCLEOTIDE SEQUENCE [LARGE SCALE GENOMIC DNA]</scope>
    <source>
        <strain evidence="2 3">JCM 3028</strain>
    </source>
</reference>
<comment type="caution">
    <text evidence="2">The sequence shown here is derived from an EMBL/GenBank/DDBJ whole genome shotgun (WGS) entry which is preliminary data.</text>
</comment>
<organism evidence="2 3">
    <name type="scientific">Streptosporangium vulgare</name>
    <dbReference type="NCBI Taxonomy" id="46190"/>
    <lineage>
        <taxon>Bacteria</taxon>
        <taxon>Bacillati</taxon>
        <taxon>Actinomycetota</taxon>
        <taxon>Actinomycetes</taxon>
        <taxon>Streptosporangiales</taxon>
        <taxon>Streptosporangiaceae</taxon>
        <taxon>Streptosporangium</taxon>
    </lineage>
</organism>
<dbReference type="RefSeq" id="WP_386162972.1">
    <property type="nucleotide sequence ID" value="NZ_JBHMBS010000038.1"/>
</dbReference>
<dbReference type="Proteomes" id="UP001589610">
    <property type="component" value="Unassembled WGS sequence"/>
</dbReference>
<sequence length="99" mass="10370">MLKERILLPGITVLPRLVGEVRKAENDRLHALLSGRLSAEMDGSADGHTGSHRRAADAGQPGDGGDGALRPGEQAADVPDLLGTHHEAERRSQGEASSC</sequence>
<proteinExistence type="predicted"/>
<evidence type="ECO:0000256" key="1">
    <source>
        <dbReference type="SAM" id="MobiDB-lite"/>
    </source>
</evidence>
<name>A0ABV5TRF7_9ACTN</name>
<dbReference type="EMBL" id="JBHMBS010000038">
    <property type="protein sequence ID" value="MFB9681726.1"/>
    <property type="molecule type" value="Genomic_DNA"/>
</dbReference>